<keyword evidence="4" id="KW-1003">Cell membrane</keyword>
<feature type="transmembrane region" description="Helical" evidence="12">
    <location>
        <begin position="269"/>
        <end position="288"/>
    </location>
</feature>
<organism evidence="13 14">
    <name type="scientific">Microlunatus parietis</name>
    <dbReference type="NCBI Taxonomy" id="682979"/>
    <lineage>
        <taxon>Bacteria</taxon>
        <taxon>Bacillati</taxon>
        <taxon>Actinomycetota</taxon>
        <taxon>Actinomycetes</taxon>
        <taxon>Propionibacteriales</taxon>
        <taxon>Propionibacteriaceae</taxon>
        <taxon>Microlunatus</taxon>
    </lineage>
</organism>
<comment type="subcellular location">
    <subcellularLocation>
        <location evidence="1">Cell membrane</location>
        <topology evidence="1">Multi-pass membrane protein</topology>
    </subcellularLocation>
</comment>
<evidence type="ECO:0000256" key="1">
    <source>
        <dbReference type="ARBA" id="ARBA00004651"/>
    </source>
</evidence>
<comment type="similarity">
    <text evidence="2">Belongs to the CorA metal ion transporter (MIT) (TC 1.A.35) family.</text>
</comment>
<comment type="caution">
    <text evidence="13">The sequence shown here is derived from an EMBL/GenBank/DDBJ whole genome shotgun (WGS) entry which is preliminary data.</text>
</comment>
<gene>
    <name evidence="13" type="ORF">BKA15_001380</name>
</gene>
<dbReference type="FunFam" id="1.20.58.340:FF:000004">
    <property type="entry name" value="Magnesium transport protein CorA"/>
    <property type="match status" value="1"/>
</dbReference>
<evidence type="ECO:0000256" key="12">
    <source>
        <dbReference type="SAM" id="Phobius"/>
    </source>
</evidence>
<dbReference type="GO" id="GO:0015095">
    <property type="term" value="F:magnesium ion transmembrane transporter activity"/>
    <property type="evidence" value="ECO:0007669"/>
    <property type="project" value="TreeGrafter"/>
</dbReference>
<comment type="catalytic activity">
    <reaction evidence="10">
        <text>Mg(2+)(in) = Mg(2+)(out)</text>
        <dbReference type="Rhea" id="RHEA:29827"/>
        <dbReference type="ChEBI" id="CHEBI:18420"/>
    </reaction>
</comment>
<evidence type="ECO:0000256" key="9">
    <source>
        <dbReference type="ARBA" id="ARBA00023136"/>
    </source>
</evidence>
<dbReference type="InterPro" id="IPR045861">
    <property type="entry name" value="CorA_cytoplasmic_dom"/>
</dbReference>
<evidence type="ECO:0000313" key="14">
    <source>
        <dbReference type="Proteomes" id="UP000569914"/>
    </source>
</evidence>
<evidence type="ECO:0000256" key="6">
    <source>
        <dbReference type="ARBA" id="ARBA00022842"/>
    </source>
</evidence>
<dbReference type="GO" id="GO:0005886">
    <property type="term" value="C:plasma membrane"/>
    <property type="evidence" value="ECO:0007669"/>
    <property type="project" value="UniProtKB-SubCell"/>
</dbReference>
<keyword evidence="7 12" id="KW-1133">Transmembrane helix</keyword>
<dbReference type="PANTHER" id="PTHR46494:SF1">
    <property type="entry name" value="CORA FAMILY METAL ION TRANSPORTER (EUROFUNG)"/>
    <property type="match status" value="1"/>
</dbReference>
<evidence type="ECO:0000313" key="13">
    <source>
        <dbReference type="EMBL" id="NYE70051.1"/>
    </source>
</evidence>
<dbReference type="SUPFAM" id="SSF143865">
    <property type="entry name" value="CorA soluble domain-like"/>
    <property type="match status" value="1"/>
</dbReference>
<evidence type="ECO:0000256" key="7">
    <source>
        <dbReference type="ARBA" id="ARBA00022989"/>
    </source>
</evidence>
<keyword evidence="6" id="KW-0460">Magnesium</keyword>
<dbReference type="GO" id="GO:0050897">
    <property type="term" value="F:cobalt ion binding"/>
    <property type="evidence" value="ECO:0007669"/>
    <property type="project" value="TreeGrafter"/>
</dbReference>
<sequence>MSERILVLDAEGEIESKHGLEDLAAALDGAKACDGLAWIDLTDPDRETLERLREPLQLHPLAVQDALSGRQQPKVQRYEHHLFVVVWDLVPDGGVLAVSQVFLFLAGHWLLTVQHTNGHESTDYEAILHDRRHEVGNGPAAAAYTIMADITTRYSRATADIESELEQIESDVFDADIREDVHEIYRVRQNIGHVDRAVSGLSAALEGGRDHLSDLAVDRERLEPYLEHLIDGLTGTAAMADDHSRSIDAVISSHESNVATRQNKDMRTISALAALFAIPTLIAGIYGMNFQNLPLVESDFGWAVVAVVIIVADVTCYLVFKRRRWI</sequence>
<dbReference type="Pfam" id="PF01544">
    <property type="entry name" value="CorA"/>
    <property type="match status" value="1"/>
</dbReference>
<protein>
    <submittedName>
        <fullName evidence="13">Magnesium transporter</fullName>
    </submittedName>
</protein>
<dbReference type="Gene3D" id="3.30.460.20">
    <property type="entry name" value="CorA soluble domain-like"/>
    <property type="match status" value="1"/>
</dbReference>
<evidence type="ECO:0000256" key="2">
    <source>
        <dbReference type="ARBA" id="ARBA00009765"/>
    </source>
</evidence>
<keyword evidence="8" id="KW-0406">Ion transport</keyword>
<proteinExistence type="inferred from homology"/>
<dbReference type="GO" id="GO:0015087">
    <property type="term" value="F:cobalt ion transmembrane transporter activity"/>
    <property type="evidence" value="ECO:0007669"/>
    <property type="project" value="TreeGrafter"/>
</dbReference>
<dbReference type="InterPro" id="IPR002523">
    <property type="entry name" value="MgTranspt_CorA/ZnTranspt_ZntB"/>
</dbReference>
<keyword evidence="5 12" id="KW-0812">Transmembrane</keyword>
<evidence type="ECO:0000256" key="11">
    <source>
        <dbReference type="ARBA" id="ARBA00045497"/>
    </source>
</evidence>
<reference evidence="13 14" key="1">
    <citation type="submission" date="2020-07" db="EMBL/GenBank/DDBJ databases">
        <title>Sequencing the genomes of 1000 actinobacteria strains.</title>
        <authorList>
            <person name="Klenk H.-P."/>
        </authorList>
    </citation>
    <scope>NUCLEOTIDE SEQUENCE [LARGE SCALE GENOMIC DNA]</scope>
    <source>
        <strain evidence="13 14">DSM 22083</strain>
    </source>
</reference>
<keyword evidence="9 12" id="KW-0472">Membrane</keyword>
<dbReference type="AlphaFoldDB" id="A0A7Y9LBQ0"/>
<dbReference type="GO" id="GO:0000287">
    <property type="term" value="F:magnesium ion binding"/>
    <property type="evidence" value="ECO:0007669"/>
    <property type="project" value="TreeGrafter"/>
</dbReference>
<dbReference type="Proteomes" id="UP000569914">
    <property type="component" value="Unassembled WGS sequence"/>
</dbReference>
<evidence type="ECO:0000256" key="8">
    <source>
        <dbReference type="ARBA" id="ARBA00023065"/>
    </source>
</evidence>
<evidence type="ECO:0000256" key="5">
    <source>
        <dbReference type="ARBA" id="ARBA00022692"/>
    </source>
</evidence>
<dbReference type="Gene3D" id="1.20.58.340">
    <property type="entry name" value="Magnesium transport protein CorA, transmembrane region"/>
    <property type="match status" value="2"/>
</dbReference>
<keyword evidence="14" id="KW-1185">Reference proteome</keyword>
<feature type="transmembrane region" description="Helical" evidence="12">
    <location>
        <begin position="300"/>
        <end position="320"/>
    </location>
</feature>
<accession>A0A7Y9LBQ0</accession>
<dbReference type="InterPro" id="IPR045863">
    <property type="entry name" value="CorA_TM1_TM2"/>
</dbReference>
<evidence type="ECO:0000256" key="3">
    <source>
        <dbReference type="ARBA" id="ARBA00022448"/>
    </source>
</evidence>
<evidence type="ECO:0000256" key="10">
    <source>
        <dbReference type="ARBA" id="ARBA00034269"/>
    </source>
</evidence>
<dbReference type="RefSeq" id="WP_179749242.1">
    <property type="nucleotide sequence ID" value="NZ_JACCBU010000001.1"/>
</dbReference>
<name>A0A7Y9LBQ0_9ACTN</name>
<evidence type="ECO:0000256" key="4">
    <source>
        <dbReference type="ARBA" id="ARBA00022475"/>
    </source>
</evidence>
<keyword evidence="3" id="KW-0813">Transport</keyword>
<dbReference type="SUPFAM" id="SSF144083">
    <property type="entry name" value="Magnesium transport protein CorA, transmembrane region"/>
    <property type="match status" value="1"/>
</dbReference>
<dbReference type="EMBL" id="JACCBU010000001">
    <property type="protein sequence ID" value="NYE70051.1"/>
    <property type="molecule type" value="Genomic_DNA"/>
</dbReference>
<dbReference type="PANTHER" id="PTHR46494">
    <property type="entry name" value="CORA FAMILY METAL ION TRANSPORTER (EUROFUNG)"/>
    <property type="match status" value="1"/>
</dbReference>
<comment type="function">
    <text evidence="11">Mediates influx of magnesium ions. Alternates between open and closed states. Activated by low cytoplasmic Mg(2+) levels. Inactive when cytoplasmic Mg(2+) levels are high.</text>
</comment>